<dbReference type="Proteomes" id="UP000823918">
    <property type="component" value="Unassembled WGS sequence"/>
</dbReference>
<dbReference type="SUPFAM" id="SSF51306">
    <property type="entry name" value="LexA/Signal peptidase"/>
    <property type="match status" value="1"/>
</dbReference>
<dbReference type="InterPro" id="IPR019757">
    <property type="entry name" value="Pept_S26A_signal_pept_1_Lys-AS"/>
</dbReference>
<dbReference type="PROSITE" id="PS00501">
    <property type="entry name" value="SPASE_I_1"/>
    <property type="match status" value="1"/>
</dbReference>
<dbReference type="PRINTS" id="PR00727">
    <property type="entry name" value="LEADERPTASE"/>
</dbReference>
<accession>A0A9D2Q7Z1</accession>
<evidence type="ECO:0000259" key="10">
    <source>
        <dbReference type="Pfam" id="PF10502"/>
    </source>
</evidence>
<comment type="caution">
    <text evidence="11">The sequence shown here is derived from an EMBL/GenBank/DDBJ whole genome shotgun (WGS) entry which is preliminary data.</text>
</comment>
<feature type="transmembrane region" description="Helical" evidence="8">
    <location>
        <begin position="18"/>
        <end position="37"/>
    </location>
</feature>
<keyword evidence="8" id="KW-0472">Membrane</keyword>
<evidence type="ECO:0000256" key="3">
    <source>
        <dbReference type="ARBA" id="ARBA00009370"/>
    </source>
</evidence>
<feature type="active site" evidence="7">
    <location>
        <position position="42"/>
    </location>
</feature>
<keyword evidence="8" id="KW-0812">Transmembrane</keyword>
<dbReference type="InterPro" id="IPR019533">
    <property type="entry name" value="Peptidase_S26"/>
</dbReference>
<feature type="active site" evidence="7">
    <location>
        <position position="82"/>
    </location>
</feature>
<keyword evidence="8" id="KW-1133">Transmembrane helix</keyword>
<comment type="catalytic activity">
    <reaction evidence="1 8">
        <text>Cleavage of hydrophobic, N-terminal signal or leader sequences from secreted and periplasmic proteins.</text>
        <dbReference type="EC" id="3.4.21.89"/>
    </reaction>
</comment>
<dbReference type="NCBIfam" id="TIGR02227">
    <property type="entry name" value="sigpep_I_bact"/>
    <property type="match status" value="1"/>
</dbReference>
<keyword evidence="6 8" id="KW-0378">Hydrolase</keyword>
<dbReference type="EMBL" id="DWWA01000051">
    <property type="protein sequence ID" value="HJC73070.1"/>
    <property type="molecule type" value="Genomic_DNA"/>
</dbReference>
<dbReference type="InterPro" id="IPR019756">
    <property type="entry name" value="Pept_S26A_signal_pept_1_Ser-AS"/>
</dbReference>
<evidence type="ECO:0000313" key="12">
    <source>
        <dbReference type="Proteomes" id="UP000823918"/>
    </source>
</evidence>
<evidence type="ECO:0000256" key="6">
    <source>
        <dbReference type="ARBA" id="ARBA00022801"/>
    </source>
</evidence>
<evidence type="ECO:0000313" key="11">
    <source>
        <dbReference type="EMBL" id="HJC73070.1"/>
    </source>
</evidence>
<dbReference type="Gene3D" id="2.10.109.10">
    <property type="entry name" value="Umud Fragment, subunit A"/>
    <property type="match status" value="1"/>
</dbReference>
<evidence type="ECO:0000256" key="8">
    <source>
        <dbReference type="RuleBase" id="RU003993"/>
    </source>
</evidence>
<evidence type="ECO:0000256" key="1">
    <source>
        <dbReference type="ARBA" id="ARBA00000677"/>
    </source>
</evidence>
<dbReference type="EC" id="3.4.21.89" evidence="4 8"/>
<evidence type="ECO:0000256" key="2">
    <source>
        <dbReference type="ARBA" id="ARBA00004401"/>
    </source>
</evidence>
<evidence type="ECO:0000256" key="4">
    <source>
        <dbReference type="ARBA" id="ARBA00013208"/>
    </source>
</evidence>
<dbReference type="Pfam" id="PF10502">
    <property type="entry name" value="Peptidase_S26"/>
    <property type="match status" value="1"/>
</dbReference>
<evidence type="ECO:0000256" key="7">
    <source>
        <dbReference type="PIRSR" id="PIRSR600223-1"/>
    </source>
</evidence>
<dbReference type="CDD" id="cd06530">
    <property type="entry name" value="S26_SPase_I"/>
    <property type="match status" value="1"/>
</dbReference>
<organism evidence="11 12">
    <name type="scientific">Candidatus Ruthenibacterium merdavium</name>
    <dbReference type="NCBI Taxonomy" id="2838752"/>
    <lineage>
        <taxon>Bacteria</taxon>
        <taxon>Bacillati</taxon>
        <taxon>Bacillota</taxon>
        <taxon>Clostridia</taxon>
        <taxon>Eubacteriales</taxon>
        <taxon>Oscillospiraceae</taxon>
        <taxon>Ruthenibacterium</taxon>
    </lineage>
</organism>
<gene>
    <name evidence="11" type="primary">lepB</name>
    <name evidence="11" type="ORF">H9698_09810</name>
</gene>
<dbReference type="PROSITE" id="PS00760">
    <property type="entry name" value="SPASE_I_2"/>
    <property type="match status" value="1"/>
</dbReference>
<protein>
    <recommendedName>
        <fullName evidence="4 8">Signal peptidase I</fullName>
        <ecNumber evidence="4 8">3.4.21.89</ecNumber>
    </recommendedName>
</protein>
<name>A0A9D2Q7Z1_9FIRM</name>
<keyword evidence="5 8" id="KW-0645">Protease</keyword>
<dbReference type="GO" id="GO:0006465">
    <property type="term" value="P:signal peptide processing"/>
    <property type="evidence" value="ECO:0007669"/>
    <property type="project" value="InterPro"/>
</dbReference>
<comment type="subcellular location">
    <subcellularLocation>
        <location evidence="2">Cell membrane</location>
        <topology evidence="2">Single-pass type II membrane protein</topology>
    </subcellularLocation>
    <subcellularLocation>
        <location evidence="9">Membrane</location>
        <topology evidence="9">Single-pass type II membrane protein</topology>
    </subcellularLocation>
</comment>
<dbReference type="GO" id="GO:0004252">
    <property type="term" value="F:serine-type endopeptidase activity"/>
    <property type="evidence" value="ECO:0007669"/>
    <property type="project" value="InterPro"/>
</dbReference>
<sequence>MQKAGRAAVEVFDWYESIVMAILAVVIIFVLGGRAVGVDGESMYPTLEGGNQLFVQTLTAQPTYGDIVVADNYTGYGDPIIKRLIGMPGDVIDIDPSTNRVIRNGELLDEPYLSVPTYPEDLPLPITVPEGMVFLMGDNRTNSLDSRSSQVGCIDQRALLGEVVLRFSPFERIEG</sequence>
<proteinExistence type="inferred from homology"/>
<dbReference type="PANTHER" id="PTHR43390">
    <property type="entry name" value="SIGNAL PEPTIDASE I"/>
    <property type="match status" value="1"/>
</dbReference>
<reference evidence="11" key="2">
    <citation type="submission" date="2021-04" db="EMBL/GenBank/DDBJ databases">
        <authorList>
            <person name="Gilroy R."/>
        </authorList>
    </citation>
    <scope>NUCLEOTIDE SEQUENCE</scope>
    <source>
        <strain evidence="11">5933</strain>
    </source>
</reference>
<dbReference type="PANTHER" id="PTHR43390:SF1">
    <property type="entry name" value="CHLOROPLAST PROCESSING PEPTIDASE"/>
    <property type="match status" value="1"/>
</dbReference>
<feature type="domain" description="Peptidase S26" evidence="10">
    <location>
        <begin position="12"/>
        <end position="167"/>
    </location>
</feature>
<evidence type="ECO:0000256" key="9">
    <source>
        <dbReference type="RuleBase" id="RU362042"/>
    </source>
</evidence>
<reference evidence="11" key="1">
    <citation type="journal article" date="2021" name="PeerJ">
        <title>Extensive microbial diversity within the chicken gut microbiome revealed by metagenomics and culture.</title>
        <authorList>
            <person name="Gilroy R."/>
            <person name="Ravi A."/>
            <person name="Getino M."/>
            <person name="Pursley I."/>
            <person name="Horton D.L."/>
            <person name="Alikhan N.F."/>
            <person name="Baker D."/>
            <person name="Gharbi K."/>
            <person name="Hall N."/>
            <person name="Watson M."/>
            <person name="Adriaenssens E.M."/>
            <person name="Foster-Nyarko E."/>
            <person name="Jarju S."/>
            <person name="Secka A."/>
            <person name="Antonio M."/>
            <person name="Oren A."/>
            <person name="Chaudhuri R.R."/>
            <person name="La Ragione R."/>
            <person name="Hildebrand F."/>
            <person name="Pallen M.J."/>
        </authorList>
    </citation>
    <scope>NUCLEOTIDE SEQUENCE</scope>
    <source>
        <strain evidence="11">5933</strain>
    </source>
</reference>
<dbReference type="GO" id="GO:0005886">
    <property type="term" value="C:plasma membrane"/>
    <property type="evidence" value="ECO:0007669"/>
    <property type="project" value="UniProtKB-SubCell"/>
</dbReference>
<dbReference type="GO" id="GO:0009003">
    <property type="term" value="F:signal peptidase activity"/>
    <property type="evidence" value="ECO:0007669"/>
    <property type="project" value="UniProtKB-EC"/>
</dbReference>
<evidence type="ECO:0000256" key="5">
    <source>
        <dbReference type="ARBA" id="ARBA00022670"/>
    </source>
</evidence>
<dbReference type="AlphaFoldDB" id="A0A9D2Q7Z1"/>
<comment type="similarity">
    <text evidence="3 9">Belongs to the peptidase S26 family.</text>
</comment>
<dbReference type="InterPro" id="IPR036286">
    <property type="entry name" value="LexA/Signal_pep-like_sf"/>
</dbReference>
<dbReference type="InterPro" id="IPR000223">
    <property type="entry name" value="Pept_S26A_signal_pept_1"/>
</dbReference>